<organism evidence="3 4">
    <name type="scientific">Cyphellophora attinorum</name>
    <dbReference type="NCBI Taxonomy" id="1664694"/>
    <lineage>
        <taxon>Eukaryota</taxon>
        <taxon>Fungi</taxon>
        <taxon>Dikarya</taxon>
        <taxon>Ascomycota</taxon>
        <taxon>Pezizomycotina</taxon>
        <taxon>Eurotiomycetes</taxon>
        <taxon>Chaetothyriomycetidae</taxon>
        <taxon>Chaetothyriales</taxon>
        <taxon>Cyphellophoraceae</taxon>
        <taxon>Cyphellophora</taxon>
    </lineage>
</organism>
<keyword evidence="4" id="KW-1185">Reference proteome</keyword>
<proteinExistence type="predicted"/>
<dbReference type="GO" id="GO:0010494">
    <property type="term" value="C:cytoplasmic stress granule"/>
    <property type="evidence" value="ECO:0007669"/>
    <property type="project" value="TreeGrafter"/>
</dbReference>
<evidence type="ECO:0000256" key="1">
    <source>
        <dbReference type="SAM" id="MobiDB-lite"/>
    </source>
</evidence>
<feature type="region of interest" description="Disordered" evidence="1">
    <location>
        <begin position="204"/>
        <end position="228"/>
    </location>
</feature>
<dbReference type="SMART" id="SM01272">
    <property type="entry name" value="LsmAD"/>
    <property type="match status" value="1"/>
</dbReference>
<feature type="region of interest" description="Disordered" evidence="1">
    <location>
        <begin position="298"/>
        <end position="431"/>
    </location>
</feature>
<feature type="region of interest" description="Disordered" evidence="1">
    <location>
        <begin position="564"/>
        <end position="677"/>
    </location>
</feature>
<dbReference type="PANTHER" id="PTHR12854">
    <property type="entry name" value="ATAXIN 2-RELATED"/>
    <property type="match status" value="1"/>
</dbReference>
<dbReference type="VEuPathDB" id="FungiDB:AB675_8686"/>
<dbReference type="Proteomes" id="UP000038010">
    <property type="component" value="Unassembled WGS sequence"/>
</dbReference>
<evidence type="ECO:0000313" key="3">
    <source>
        <dbReference type="EMBL" id="KPI44398.1"/>
    </source>
</evidence>
<feature type="compositionally biased region" description="Low complexity" evidence="1">
    <location>
        <begin position="351"/>
        <end position="368"/>
    </location>
</feature>
<comment type="caution">
    <text evidence="3">The sequence shown here is derived from an EMBL/GenBank/DDBJ whole genome shotgun (WGS) entry which is preliminary data.</text>
</comment>
<evidence type="ECO:0000313" key="4">
    <source>
        <dbReference type="Proteomes" id="UP000038010"/>
    </source>
</evidence>
<feature type="compositionally biased region" description="Polar residues" evidence="1">
    <location>
        <begin position="374"/>
        <end position="410"/>
    </location>
</feature>
<accession>A0A0N0NQW7</accession>
<dbReference type="STRING" id="1664694.A0A0N0NQW7"/>
<feature type="region of interest" description="Disordered" evidence="1">
    <location>
        <begin position="1"/>
        <end position="104"/>
    </location>
</feature>
<feature type="compositionally biased region" description="Polar residues" evidence="1">
    <location>
        <begin position="606"/>
        <end position="619"/>
    </location>
</feature>
<dbReference type="InterPro" id="IPR045117">
    <property type="entry name" value="ATXN2-like"/>
</dbReference>
<gene>
    <name evidence="3" type="ORF">AB675_8686</name>
</gene>
<protein>
    <submittedName>
        <fullName evidence="3">PAB1-binding protein 1</fullName>
    </submittedName>
</protein>
<feature type="compositionally biased region" description="Polar residues" evidence="1">
    <location>
        <begin position="46"/>
        <end position="81"/>
    </location>
</feature>
<dbReference type="AlphaFoldDB" id="A0A0N0NQW7"/>
<dbReference type="GeneID" id="28741033"/>
<feature type="domain" description="LsmAD" evidence="2">
    <location>
        <begin position="262"/>
        <end position="333"/>
    </location>
</feature>
<feature type="compositionally biased region" description="Polar residues" evidence="1">
    <location>
        <begin position="12"/>
        <end position="38"/>
    </location>
</feature>
<dbReference type="Pfam" id="PF14438">
    <property type="entry name" value="SM-ATX"/>
    <property type="match status" value="1"/>
</dbReference>
<sequence length="990" mass="105977">MSTSAGLVPSGATASQSPATPGGQNNTARSGMRSNTAAKNGDSTKRQSSNDPSNRRTPTQKAWTGGSNPLTGRPSSNQTNGVAHAPRSSPGPRTPTQKDGGLSDRHAHDRTLYLLGGAVGCSVLLTLKSGERFDGLFAGSSLQGAVTKITLKMTKKLPQTSQGTVANHEAAFTGSSPDYAMTFEMRDMADLQIRSFTAPQAAKAANGTSSKFQTDTDISGNQLRGERTLQKWVPDASDDADFSLESGKTGEWDQFKANQQLFGTQSSYDESYYTTNLDRSSDSYRQREARANRIAREIESSQSNLQHVREERGQVSQAETEDEEAKYSGVQRDTSTKGFPPLPKGGLDKYTPPARRAPTAAPTVPGAPYDTAILSAQLQRPDSKPATQVQPRQPSPLGQSHVSPAATSTDGPAGAAKPGSGKESQQTTADGADAIMPRLLTDYHTFAEIEKQKVLDKKRAQALEEKKAKLNELMQFSKGFKLKTIVPQDLVGILAKDPAKQEAIVQKSKEDVNSPTATPQAAPVKELPTIRKADIAQIPPFQGGRGRGLPPSASMRLPQQNAMPIRGANGQRPGKVDRPQVVPAPIPLVDSRGPPGGPSGAASPAQSTMQTPLSATSAARFNFNAPEFKPTAPAFNPAGSNAPSSPSSIAKGSTLSRAASPSAFFGARKPKPEGERPTVLANFQTIKKLQQDYAEALAKSKTQKPGEGPPVKDYSSIGGIVPAYLSQPRWPVTLDNEEKTYLSAFERPTTISPGVSRTSSAQAVPYHQQAPPVPGGPAMPGLHHMPPSYGHTYDEQRMHMMQPQGQPYASPSFQSRQPSSYASPMNPSAQLAYGQQPYYGGQVPMQMRQYPGAPHGQGSAPMMMQQHSSGPYMNMPQQFGGQMQPMYSPSPGHAYPQQNGYGSPGRAPMMAQQNSQQGYGQPMMYSASAQGGPMYGQQGQMNMYRGYNQPQYGSSPQQPYPQQRAGSYGQVPHHKMMHMQHGNVGQDEGK</sequence>
<feature type="compositionally biased region" description="Low complexity" evidence="1">
    <location>
        <begin position="632"/>
        <end position="650"/>
    </location>
</feature>
<dbReference type="InterPro" id="IPR025852">
    <property type="entry name" value="SM_dom_ATX"/>
</dbReference>
<feature type="compositionally biased region" description="Polar residues" evidence="1">
    <location>
        <begin position="206"/>
        <end position="222"/>
    </location>
</feature>
<dbReference type="Pfam" id="PF06741">
    <property type="entry name" value="LsmAD"/>
    <property type="match status" value="1"/>
</dbReference>
<dbReference type="EMBL" id="LFJN01000003">
    <property type="protein sequence ID" value="KPI44398.1"/>
    <property type="molecule type" value="Genomic_DNA"/>
</dbReference>
<dbReference type="GO" id="GO:0034063">
    <property type="term" value="P:stress granule assembly"/>
    <property type="evidence" value="ECO:0007669"/>
    <property type="project" value="TreeGrafter"/>
</dbReference>
<feature type="compositionally biased region" description="Low complexity" evidence="1">
    <location>
        <begin position="411"/>
        <end position="422"/>
    </location>
</feature>
<dbReference type="PANTHER" id="PTHR12854:SF7">
    <property type="entry name" value="ATAXIN-2 HOMOLOG"/>
    <property type="match status" value="1"/>
</dbReference>
<feature type="compositionally biased region" description="Low complexity" evidence="1">
    <location>
        <begin position="945"/>
        <end position="963"/>
    </location>
</feature>
<dbReference type="InterPro" id="IPR009604">
    <property type="entry name" value="LsmAD_domain"/>
</dbReference>
<feature type="region of interest" description="Disordered" evidence="1">
    <location>
        <begin position="803"/>
        <end position="828"/>
    </location>
</feature>
<dbReference type="GO" id="GO:0003729">
    <property type="term" value="F:mRNA binding"/>
    <property type="evidence" value="ECO:0007669"/>
    <property type="project" value="TreeGrafter"/>
</dbReference>
<dbReference type="RefSeq" id="XP_018004361.1">
    <property type="nucleotide sequence ID" value="XM_018149153.1"/>
</dbReference>
<dbReference type="OrthoDB" id="2275718at2759"/>
<feature type="region of interest" description="Disordered" evidence="1">
    <location>
        <begin position="945"/>
        <end position="970"/>
    </location>
</feature>
<evidence type="ECO:0000259" key="2">
    <source>
        <dbReference type="SMART" id="SM01272"/>
    </source>
</evidence>
<name>A0A0N0NQW7_9EURO</name>
<reference evidence="3 4" key="1">
    <citation type="submission" date="2015-06" db="EMBL/GenBank/DDBJ databases">
        <title>Draft genome of the ant-associated black yeast Phialophora attae CBS 131958.</title>
        <authorList>
            <person name="Moreno L.F."/>
            <person name="Stielow B.J."/>
            <person name="de Hoog S."/>
            <person name="Vicente V.A."/>
            <person name="Weiss V.A."/>
            <person name="de Vries M."/>
            <person name="Cruz L.M."/>
            <person name="Souza E.M."/>
        </authorList>
    </citation>
    <scope>NUCLEOTIDE SEQUENCE [LARGE SCALE GENOMIC DNA]</scope>
    <source>
        <strain evidence="3 4">CBS 131958</strain>
    </source>
</reference>